<dbReference type="EMBL" id="MU806387">
    <property type="protein sequence ID" value="KAJ3835698.1"/>
    <property type="molecule type" value="Genomic_DNA"/>
</dbReference>
<organism evidence="1 2">
    <name type="scientific">Lentinula raphanica</name>
    <dbReference type="NCBI Taxonomy" id="153919"/>
    <lineage>
        <taxon>Eukaryota</taxon>
        <taxon>Fungi</taxon>
        <taxon>Dikarya</taxon>
        <taxon>Basidiomycota</taxon>
        <taxon>Agaricomycotina</taxon>
        <taxon>Agaricomycetes</taxon>
        <taxon>Agaricomycetidae</taxon>
        <taxon>Agaricales</taxon>
        <taxon>Marasmiineae</taxon>
        <taxon>Omphalotaceae</taxon>
        <taxon>Lentinula</taxon>
    </lineage>
</organism>
<sequence length="121" mass="14071">MSLCDDFLSPWLAFSFYDFLPTKEKGDNWMIRNFTKREYVISVYHLTQMLYSLIGHFASGSPTGGWLAHGDWAGNRIDITLVSIHKRDHGDGSDWKDITDGVKEKLRALFREEGCEHRFRL</sequence>
<evidence type="ECO:0000313" key="2">
    <source>
        <dbReference type="Proteomes" id="UP001163846"/>
    </source>
</evidence>
<proteinExistence type="predicted"/>
<dbReference type="AlphaFoldDB" id="A0AA38P3L9"/>
<protein>
    <submittedName>
        <fullName evidence="1">Uncharacterized protein</fullName>
    </submittedName>
</protein>
<accession>A0AA38P3L9</accession>
<keyword evidence="2" id="KW-1185">Reference proteome</keyword>
<name>A0AA38P3L9_9AGAR</name>
<reference evidence="1" key="1">
    <citation type="submission" date="2022-08" db="EMBL/GenBank/DDBJ databases">
        <authorList>
            <consortium name="DOE Joint Genome Institute"/>
            <person name="Min B."/>
            <person name="Riley R."/>
            <person name="Sierra-Patev S."/>
            <person name="Naranjo-Ortiz M."/>
            <person name="Looney B."/>
            <person name="Konkel Z."/>
            <person name="Slot J.C."/>
            <person name="Sakamoto Y."/>
            <person name="Steenwyk J.L."/>
            <person name="Rokas A."/>
            <person name="Carro J."/>
            <person name="Camarero S."/>
            <person name="Ferreira P."/>
            <person name="Molpeceres G."/>
            <person name="Ruiz-Duenas F.J."/>
            <person name="Serrano A."/>
            <person name="Henrissat B."/>
            <person name="Drula E."/>
            <person name="Hughes K.W."/>
            <person name="Mata J.L."/>
            <person name="Ishikawa N.K."/>
            <person name="Vargas-Isla R."/>
            <person name="Ushijima S."/>
            <person name="Smith C.A."/>
            <person name="Ahrendt S."/>
            <person name="Andreopoulos W."/>
            <person name="He G."/>
            <person name="Labutti K."/>
            <person name="Lipzen A."/>
            <person name="Ng V."/>
            <person name="Sandor L."/>
            <person name="Barry K."/>
            <person name="Martinez A.T."/>
            <person name="Xiao Y."/>
            <person name="Gibbons J.G."/>
            <person name="Terashima K."/>
            <person name="Hibbett D.S."/>
            <person name="Grigoriev I.V."/>
        </authorList>
    </citation>
    <scope>NUCLEOTIDE SEQUENCE</scope>
    <source>
        <strain evidence="1">TFB9207</strain>
    </source>
</reference>
<dbReference type="Proteomes" id="UP001163846">
    <property type="component" value="Unassembled WGS sequence"/>
</dbReference>
<comment type="caution">
    <text evidence="1">The sequence shown here is derived from an EMBL/GenBank/DDBJ whole genome shotgun (WGS) entry which is preliminary data.</text>
</comment>
<evidence type="ECO:0000313" key="1">
    <source>
        <dbReference type="EMBL" id="KAJ3835698.1"/>
    </source>
</evidence>
<gene>
    <name evidence="1" type="ORF">F5878DRAFT_644136</name>
</gene>